<feature type="region of interest" description="Disordered" evidence="1">
    <location>
        <begin position="129"/>
        <end position="187"/>
    </location>
</feature>
<feature type="region of interest" description="Disordered" evidence="1">
    <location>
        <begin position="73"/>
        <end position="114"/>
    </location>
</feature>
<accession>A0A643C0W1</accession>
<dbReference type="EMBL" id="SGJD01002968">
    <property type="protein sequence ID" value="KAB0393814.1"/>
    <property type="molecule type" value="Genomic_DNA"/>
</dbReference>
<evidence type="ECO:0000313" key="2">
    <source>
        <dbReference type="EMBL" id="KAB0393814.1"/>
    </source>
</evidence>
<evidence type="ECO:0000313" key="3">
    <source>
        <dbReference type="Proteomes" id="UP000437017"/>
    </source>
</evidence>
<reference evidence="2 3" key="1">
    <citation type="journal article" date="2019" name="PLoS ONE">
        <title>Genomic analyses reveal an absence of contemporary introgressive admixture between fin whales and blue whales, despite known hybrids.</title>
        <authorList>
            <person name="Westbury M.V."/>
            <person name="Petersen B."/>
            <person name="Lorenzen E.D."/>
        </authorList>
    </citation>
    <scope>NUCLEOTIDE SEQUENCE [LARGE SCALE GENOMIC DNA]</scope>
    <source>
        <strain evidence="2">FinWhale-01</strain>
    </source>
</reference>
<feature type="non-terminal residue" evidence="2">
    <location>
        <position position="1"/>
    </location>
</feature>
<proteinExistence type="predicted"/>
<keyword evidence="3" id="KW-1185">Reference proteome</keyword>
<protein>
    <submittedName>
        <fullName evidence="2">Uncharacterized protein</fullName>
    </submittedName>
</protein>
<dbReference type="Proteomes" id="UP000437017">
    <property type="component" value="Unassembled WGS sequence"/>
</dbReference>
<feature type="compositionally biased region" description="Polar residues" evidence="1">
    <location>
        <begin position="170"/>
        <end position="180"/>
    </location>
</feature>
<organism evidence="2 3">
    <name type="scientific">Balaenoptera physalus</name>
    <name type="common">Fin whale</name>
    <name type="synonym">Balaena physalus</name>
    <dbReference type="NCBI Taxonomy" id="9770"/>
    <lineage>
        <taxon>Eukaryota</taxon>
        <taxon>Metazoa</taxon>
        <taxon>Chordata</taxon>
        <taxon>Craniata</taxon>
        <taxon>Vertebrata</taxon>
        <taxon>Euteleostomi</taxon>
        <taxon>Mammalia</taxon>
        <taxon>Eutheria</taxon>
        <taxon>Laurasiatheria</taxon>
        <taxon>Artiodactyla</taxon>
        <taxon>Whippomorpha</taxon>
        <taxon>Cetacea</taxon>
        <taxon>Mysticeti</taxon>
        <taxon>Balaenopteridae</taxon>
        <taxon>Balaenoptera</taxon>
    </lineage>
</organism>
<comment type="caution">
    <text evidence="2">The sequence shown here is derived from an EMBL/GenBank/DDBJ whole genome shotgun (WGS) entry which is preliminary data.</text>
</comment>
<evidence type="ECO:0000256" key="1">
    <source>
        <dbReference type="SAM" id="MobiDB-lite"/>
    </source>
</evidence>
<dbReference type="AlphaFoldDB" id="A0A643C0W1"/>
<sequence>TLAGGERSAWTDILATSEKETSFTQSRALGTAAPLSRRGCAVLLTQHRSLCPPLDGGQAAEDHSVREASSALEATGRQQASVPSRQALHREGPGLGSATGTDLQRDLEGKPVGGDRGYPILVQWGNRRKGTPSLDTARFPGGDGAASRGWSLLGPISRNQRGRKRRGQVSCFSSGHSPQSDAGPGPVGRDLQLAVRQGAGGAEGLSLQTDLLQTGWAPRKGSSTRLTPFLPCLQPKLQGSRFYTVLPL</sequence>
<gene>
    <name evidence="2" type="ORF">E2I00_001247</name>
</gene>
<name>A0A643C0W1_BALPH</name>
<dbReference type="OrthoDB" id="10442525at2759"/>